<dbReference type="EMBL" id="CP000853">
    <property type="protein sequence ID" value="ABW17901.1"/>
    <property type="molecule type" value="Genomic_DNA"/>
</dbReference>
<dbReference type="HOGENOM" id="CLU_054611_2_0_9"/>
<dbReference type="PANTHER" id="PTHR21039">
    <property type="entry name" value="HISTIDINOL PHOSPHATASE-RELATED"/>
    <property type="match status" value="1"/>
</dbReference>
<dbReference type="EC" id="3.1.3.15" evidence="2"/>
<dbReference type="InterPro" id="IPR016195">
    <property type="entry name" value="Pol/histidinol_Pase-like"/>
</dbReference>
<comment type="similarity">
    <text evidence="2">Belongs to the PHP hydrolase family. HisK subfamily.</text>
</comment>
<reference evidence="4" key="1">
    <citation type="submission" date="2007-10" db="EMBL/GenBank/DDBJ databases">
        <title>Complete genome of Alkaliphilus oremlandii OhILAs.</title>
        <authorList>
            <person name="Copeland A."/>
            <person name="Lucas S."/>
            <person name="Lapidus A."/>
            <person name="Barry K."/>
            <person name="Detter J.C."/>
            <person name="Glavina del Rio T."/>
            <person name="Hammon N."/>
            <person name="Israni S."/>
            <person name="Dalin E."/>
            <person name="Tice H."/>
            <person name="Pitluck S."/>
            <person name="Chain P."/>
            <person name="Malfatti S."/>
            <person name="Shin M."/>
            <person name="Vergez L."/>
            <person name="Schmutz J."/>
            <person name="Larimer F."/>
            <person name="Land M."/>
            <person name="Hauser L."/>
            <person name="Kyrpides N."/>
            <person name="Mikhailova N."/>
            <person name="Stolz J.F."/>
            <person name="Dawson A."/>
            <person name="Fisher E."/>
            <person name="Crable B."/>
            <person name="Perera E."/>
            <person name="Lisak J."/>
            <person name="Ranganathan M."/>
            <person name="Basu P."/>
            <person name="Richardson P."/>
        </authorList>
    </citation>
    <scope>NUCLEOTIDE SEQUENCE [LARGE SCALE GENOMIC DNA]</scope>
    <source>
        <strain evidence="4">OhILAs</strain>
    </source>
</reference>
<dbReference type="UniPathway" id="UPA00031">
    <property type="reaction ID" value="UER00013"/>
</dbReference>
<dbReference type="Gene3D" id="3.20.20.140">
    <property type="entry name" value="Metal-dependent hydrolases"/>
    <property type="match status" value="1"/>
</dbReference>
<evidence type="ECO:0000313" key="3">
    <source>
        <dbReference type="EMBL" id="ABW17901.1"/>
    </source>
</evidence>
<keyword evidence="2" id="KW-0368">Histidine biosynthesis</keyword>
<dbReference type="Proteomes" id="UP000000269">
    <property type="component" value="Chromosome"/>
</dbReference>
<dbReference type="GO" id="GO:0005737">
    <property type="term" value="C:cytoplasm"/>
    <property type="evidence" value="ECO:0007669"/>
    <property type="project" value="TreeGrafter"/>
</dbReference>
<dbReference type="KEGG" id="aoe:Clos_0339"/>
<evidence type="ECO:0000256" key="1">
    <source>
        <dbReference type="ARBA" id="ARBA00022801"/>
    </source>
</evidence>
<keyword evidence="1 2" id="KW-0378">Hydrolase</keyword>
<accession>A8ML84</accession>
<gene>
    <name evidence="3" type="ordered locus">Clos_0339</name>
</gene>
<evidence type="ECO:0000313" key="4">
    <source>
        <dbReference type="Proteomes" id="UP000000269"/>
    </source>
</evidence>
<dbReference type="SUPFAM" id="SSF89550">
    <property type="entry name" value="PHP domain-like"/>
    <property type="match status" value="1"/>
</dbReference>
<dbReference type="RefSeq" id="WP_012158216.1">
    <property type="nucleotide sequence ID" value="NC_009922.1"/>
</dbReference>
<dbReference type="GO" id="GO:0000105">
    <property type="term" value="P:L-histidine biosynthetic process"/>
    <property type="evidence" value="ECO:0007669"/>
    <property type="project" value="UniProtKB-UniRule"/>
</dbReference>
<dbReference type="eggNOG" id="COG1387">
    <property type="taxonomic scope" value="Bacteria"/>
</dbReference>
<dbReference type="STRING" id="350688.Clos_0339"/>
<sequence length="268" mass="32047">MIDMHVHLERGAYTEEWLMEFVRYAQERGITKLHLLEHSHRFDEFQNIYECISKDVDDGECQKEWLERKTKIKLWEYKNFINEMRKMDFPIEINFGLEICYFPDKEKEIEECVSNFHWDFLTGSIHWVDGWGFDNPENKESWHKKDIDHIYMRYYGLMIQLVKSGIFDVLAHPDSIKCFNYYSSIALDDVYKKLALALKDHKVQVEFNNGLFINYNHEELGTNRKLLKILLENGVEIVTASDAHTPEDVGRFILEANDIINKFKEKDF</sequence>
<organism evidence="3 4">
    <name type="scientific">Alkaliphilus oremlandii (strain OhILAs)</name>
    <name type="common">Clostridium oremlandii (strain OhILAs)</name>
    <dbReference type="NCBI Taxonomy" id="350688"/>
    <lineage>
        <taxon>Bacteria</taxon>
        <taxon>Bacillati</taxon>
        <taxon>Bacillota</taxon>
        <taxon>Clostridia</taxon>
        <taxon>Peptostreptococcales</taxon>
        <taxon>Natronincolaceae</taxon>
        <taxon>Alkaliphilus</taxon>
    </lineage>
</organism>
<dbReference type="InterPro" id="IPR010140">
    <property type="entry name" value="Histidinol_P_phosphatase_HisJ"/>
</dbReference>
<dbReference type="AlphaFoldDB" id="A8ML84"/>
<dbReference type="PANTHER" id="PTHR21039:SF0">
    <property type="entry name" value="HISTIDINOL-PHOSPHATASE"/>
    <property type="match status" value="1"/>
</dbReference>
<protein>
    <recommendedName>
        <fullName evidence="2">Histidinol-phosphatase</fullName>
        <shortName evidence="2">HolPase</shortName>
        <ecNumber evidence="2">3.1.3.15</ecNumber>
    </recommendedName>
</protein>
<dbReference type="GO" id="GO:0004401">
    <property type="term" value="F:histidinol-phosphatase activity"/>
    <property type="evidence" value="ECO:0007669"/>
    <property type="project" value="UniProtKB-UniRule"/>
</dbReference>
<evidence type="ECO:0000256" key="2">
    <source>
        <dbReference type="RuleBase" id="RU366003"/>
    </source>
</evidence>
<keyword evidence="4" id="KW-1185">Reference proteome</keyword>
<dbReference type="OrthoDB" id="9775255at2"/>
<keyword evidence="2" id="KW-0028">Amino-acid biosynthesis</keyword>
<comment type="catalytic activity">
    <reaction evidence="2">
        <text>L-histidinol phosphate + H2O = L-histidinol + phosphate</text>
        <dbReference type="Rhea" id="RHEA:14465"/>
        <dbReference type="ChEBI" id="CHEBI:15377"/>
        <dbReference type="ChEBI" id="CHEBI:43474"/>
        <dbReference type="ChEBI" id="CHEBI:57699"/>
        <dbReference type="ChEBI" id="CHEBI:57980"/>
        <dbReference type="EC" id="3.1.3.15"/>
    </reaction>
</comment>
<name>A8ML84_ALKOO</name>
<proteinExistence type="inferred from homology"/>
<comment type="pathway">
    <text evidence="2">Amino-acid biosynthesis; L-histidine biosynthesis; L-histidine from 5-phospho-alpha-D-ribose 1-diphosphate: step 8/9.</text>
</comment>
<dbReference type="Pfam" id="PF13263">
    <property type="entry name" value="PHP_C"/>
    <property type="match status" value="1"/>
</dbReference>